<keyword evidence="1" id="KW-1133">Transmembrane helix</keyword>
<dbReference type="Proteomes" id="UP000189670">
    <property type="component" value="Unassembled WGS sequence"/>
</dbReference>
<reference evidence="3" key="1">
    <citation type="submission" date="2012-11" db="EMBL/GenBank/DDBJ databases">
        <authorList>
            <person name="Lucero-Rivera Y.E."/>
            <person name="Tovar-Ramirez D."/>
        </authorList>
    </citation>
    <scope>NUCLEOTIDE SEQUENCE [LARGE SCALE GENOMIC DNA]</scope>
    <source>
        <strain evidence="3">Araruama</strain>
    </source>
</reference>
<protein>
    <submittedName>
        <fullName evidence="2">Ferredoxin-type membrane protein</fullName>
    </submittedName>
</protein>
<evidence type="ECO:0000256" key="1">
    <source>
        <dbReference type="SAM" id="Phobius"/>
    </source>
</evidence>
<keyword evidence="1" id="KW-0472">Membrane</keyword>
<feature type="transmembrane region" description="Helical" evidence="1">
    <location>
        <begin position="27"/>
        <end position="45"/>
    </location>
</feature>
<dbReference type="EMBL" id="ATBP01000337">
    <property type="protein sequence ID" value="ETR70992.1"/>
    <property type="molecule type" value="Genomic_DNA"/>
</dbReference>
<gene>
    <name evidence="2" type="ORF">OMM_02827</name>
</gene>
<accession>A0A1V1P7X5</accession>
<feature type="transmembrane region" description="Helical" evidence="1">
    <location>
        <begin position="270"/>
        <end position="288"/>
    </location>
</feature>
<feature type="transmembrane region" description="Helical" evidence="1">
    <location>
        <begin position="210"/>
        <end position="232"/>
    </location>
</feature>
<comment type="caution">
    <text evidence="2">The sequence shown here is derived from an EMBL/GenBank/DDBJ whole genome shotgun (WGS) entry which is preliminary data.</text>
</comment>
<name>A0A1V1P7X5_9BACT</name>
<evidence type="ECO:0000313" key="3">
    <source>
        <dbReference type="Proteomes" id="UP000189670"/>
    </source>
</evidence>
<feature type="transmembrane region" description="Helical" evidence="1">
    <location>
        <begin position="303"/>
        <end position="324"/>
    </location>
</feature>
<dbReference type="AlphaFoldDB" id="A0A1V1P7X5"/>
<feature type="transmembrane region" description="Helical" evidence="1">
    <location>
        <begin position="129"/>
        <end position="149"/>
    </location>
</feature>
<organism evidence="2 3">
    <name type="scientific">Candidatus Magnetoglobus multicellularis str. Araruama</name>
    <dbReference type="NCBI Taxonomy" id="890399"/>
    <lineage>
        <taxon>Bacteria</taxon>
        <taxon>Pseudomonadati</taxon>
        <taxon>Thermodesulfobacteriota</taxon>
        <taxon>Desulfobacteria</taxon>
        <taxon>Desulfobacterales</taxon>
        <taxon>Desulfobacteraceae</taxon>
        <taxon>Candidatus Magnetoglobus</taxon>
    </lineage>
</organism>
<sequence>MKTIDYKELFPSAKKLPSIFSEKTWQIIRYCSMLVLVFVMIFLYLKPDQGLFVFWRVIIPIVPLFLFISTGFWRNLCPVGEINQIPTQLSFSKDQKLPEWPKKYGIIIAIFLLLIFVTGRKLIFNTNAYALIGLLLLLAISAFIMGFLYKGKSGWCSTFCPVMTVERLYGHSPFISVRNCYQDCVGCTKNCFDVAPDISFLKNLYDKDTFFFRSYQFFAGIFPGFVCGFYLIPDPPQIPVYTMYLYFLLYCSVSGAALYLLSYFFFYKRVGLLISIFGALAINCYYWFNAPLFVEIFTNSDNIYHLLATWFIRTGIFVLSLFWIKKSYIKEQAYILKKLKR</sequence>
<feature type="transmembrane region" description="Helical" evidence="1">
    <location>
        <begin position="244"/>
        <end position="265"/>
    </location>
</feature>
<feature type="transmembrane region" description="Helical" evidence="1">
    <location>
        <begin position="51"/>
        <end position="73"/>
    </location>
</feature>
<proteinExistence type="predicted"/>
<feature type="transmembrane region" description="Helical" evidence="1">
    <location>
        <begin position="104"/>
        <end position="123"/>
    </location>
</feature>
<keyword evidence="1" id="KW-0812">Transmembrane</keyword>
<evidence type="ECO:0000313" key="2">
    <source>
        <dbReference type="EMBL" id="ETR70992.1"/>
    </source>
</evidence>